<dbReference type="InterPro" id="IPR009051">
    <property type="entry name" value="Helical_ferredxn"/>
</dbReference>
<dbReference type="PANTHER" id="PTHR11921:SF29">
    <property type="entry name" value="SUCCINATE DEHYDROGENASE [UBIQUINONE] IRON-SULFUR SUBUNIT, MITOCHONDRIAL"/>
    <property type="match status" value="1"/>
</dbReference>
<dbReference type="Pfam" id="PF13534">
    <property type="entry name" value="Fer4_17"/>
    <property type="match status" value="1"/>
</dbReference>
<keyword evidence="12" id="KW-0479">Metal-binding</keyword>
<evidence type="ECO:0000256" key="1">
    <source>
        <dbReference type="ARBA" id="ARBA00001927"/>
    </source>
</evidence>
<keyword evidence="17" id="KW-0003">3Fe-4S</keyword>
<dbReference type="GO" id="GO:0006099">
    <property type="term" value="P:tricarboxylic acid cycle"/>
    <property type="evidence" value="ECO:0007669"/>
    <property type="project" value="UniProtKB-KW"/>
</dbReference>
<evidence type="ECO:0000256" key="3">
    <source>
        <dbReference type="ARBA" id="ARBA00004443"/>
    </source>
</evidence>
<dbReference type="GO" id="GO:0051538">
    <property type="term" value="F:3 iron, 4 sulfur cluster binding"/>
    <property type="evidence" value="ECO:0007669"/>
    <property type="project" value="UniProtKB-KW"/>
</dbReference>
<keyword evidence="14" id="KW-0560">Oxidoreductase</keyword>
<evidence type="ECO:0000259" key="21">
    <source>
        <dbReference type="PROSITE" id="PS51085"/>
    </source>
</evidence>
<evidence type="ECO:0000256" key="12">
    <source>
        <dbReference type="ARBA" id="ARBA00022723"/>
    </source>
</evidence>
<comment type="cofactor">
    <cofactor evidence="19">
        <name>[2Fe-2S] cluster</name>
        <dbReference type="ChEBI" id="CHEBI:190135"/>
    </cofactor>
</comment>
<evidence type="ECO:0000256" key="17">
    <source>
        <dbReference type="ARBA" id="ARBA00023291"/>
    </source>
</evidence>
<dbReference type="FunFam" id="1.10.1060.10:FF:000001">
    <property type="entry name" value="Succinate dehydrogenase iron-sulfur subunit SdhB"/>
    <property type="match status" value="1"/>
</dbReference>
<dbReference type="GO" id="GO:0046872">
    <property type="term" value="F:metal ion binding"/>
    <property type="evidence" value="ECO:0007669"/>
    <property type="project" value="UniProtKB-KW"/>
</dbReference>
<evidence type="ECO:0000256" key="15">
    <source>
        <dbReference type="ARBA" id="ARBA00023004"/>
    </source>
</evidence>
<name>A0AAD9RFD8_9HYME</name>
<evidence type="ECO:0000256" key="11">
    <source>
        <dbReference type="ARBA" id="ARBA00022714"/>
    </source>
</evidence>
<comment type="pathway">
    <text evidence="4">Carbohydrate metabolism; tricarboxylic acid cycle; fumarate from succinate (eukaryal route): step 1/1.</text>
</comment>
<evidence type="ECO:0000313" key="23">
    <source>
        <dbReference type="Proteomes" id="UP001258017"/>
    </source>
</evidence>
<feature type="domain" description="2Fe-2S ferredoxin-type" evidence="21">
    <location>
        <begin position="95"/>
        <end position="175"/>
    </location>
</feature>
<dbReference type="SUPFAM" id="SSF54292">
    <property type="entry name" value="2Fe-2S ferredoxin-like"/>
    <property type="match status" value="1"/>
</dbReference>
<evidence type="ECO:0000256" key="10">
    <source>
        <dbReference type="ARBA" id="ARBA00022532"/>
    </source>
</evidence>
<evidence type="ECO:0000256" key="16">
    <source>
        <dbReference type="ARBA" id="ARBA00023014"/>
    </source>
</evidence>
<dbReference type="GO" id="GO:0051537">
    <property type="term" value="F:2 iron, 2 sulfur cluster binding"/>
    <property type="evidence" value="ECO:0007669"/>
    <property type="project" value="UniProtKB-KW"/>
</dbReference>
<dbReference type="GO" id="GO:0051539">
    <property type="term" value="F:4 iron, 4 sulfur cluster binding"/>
    <property type="evidence" value="ECO:0007669"/>
    <property type="project" value="UniProtKB-KW"/>
</dbReference>
<dbReference type="InterPro" id="IPR025192">
    <property type="entry name" value="Succ_DH/fum_Rdtase_N"/>
</dbReference>
<dbReference type="InterPro" id="IPR050573">
    <property type="entry name" value="SDH/FRD_Iron-Sulfur"/>
</dbReference>
<keyword evidence="8" id="KW-0813">Transport</keyword>
<keyword evidence="10" id="KW-0816">Tricarboxylic acid cycle</keyword>
<keyword evidence="11" id="KW-0001">2Fe-2S</keyword>
<evidence type="ECO:0000256" key="18">
    <source>
        <dbReference type="ARBA" id="ARBA00033304"/>
    </source>
</evidence>
<evidence type="ECO:0000256" key="4">
    <source>
        <dbReference type="ARBA" id="ARBA00004788"/>
    </source>
</evidence>
<comment type="similarity">
    <text evidence="5">Belongs to the succinate dehydrogenase/fumarate reductase iron-sulfur protein family.</text>
</comment>
<dbReference type="Gene3D" id="3.10.20.30">
    <property type="match status" value="1"/>
</dbReference>
<dbReference type="PROSITE" id="PS00197">
    <property type="entry name" value="2FE2S_FER_1"/>
    <property type="match status" value="1"/>
</dbReference>
<dbReference type="PROSITE" id="PS51085">
    <property type="entry name" value="2FE2S_FER_2"/>
    <property type="match status" value="1"/>
</dbReference>
<dbReference type="NCBIfam" id="TIGR00384">
    <property type="entry name" value="dhsB"/>
    <property type="match status" value="1"/>
</dbReference>
<evidence type="ECO:0000256" key="20">
    <source>
        <dbReference type="ARBA" id="ARBA00049220"/>
    </source>
</evidence>
<evidence type="ECO:0000256" key="7">
    <source>
        <dbReference type="ARBA" id="ARBA00016766"/>
    </source>
</evidence>
<evidence type="ECO:0000256" key="5">
    <source>
        <dbReference type="ARBA" id="ARBA00009433"/>
    </source>
</evidence>
<dbReference type="InterPro" id="IPR012675">
    <property type="entry name" value="Beta-grasp_dom_sf"/>
</dbReference>
<dbReference type="InterPro" id="IPR036010">
    <property type="entry name" value="2Fe-2S_ferredoxin-like_sf"/>
</dbReference>
<dbReference type="InterPro" id="IPR004489">
    <property type="entry name" value="Succ_DH/fum_Rdtase_Fe-S"/>
</dbReference>
<dbReference type="AlphaFoldDB" id="A0AAD9RFD8"/>
<reference evidence="22" key="1">
    <citation type="submission" date="2021-08" db="EMBL/GenBank/DDBJ databases">
        <authorList>
            <person name="Misof B."/>
            <person name="Oliver O."/>
            <person name="Podsiadlowski L."/>
            <person name="Donath A."/>
            <person name="Peters R."/>
            <person name="Mayer C."/>
            <person name="Rust J."/>
            <person name="Gunkel S."/>
            <person name="Lesny P."/>
            <person name="Martin S."/>
            <person name="Oeyen J.P."/>
            <person name="Petersen M."/>
            <person name="Panagiotis P."/>
            <person name="Wilbrandt J."/>
            <person name="Tanja T."/>
        </authorList>
    </citation>
    <scope>NUCLEOTIDE SEQUENCE</scope>
    <source>
        <strain evidence="22">GBR_01_08_01A</strain>
        <tissue evidence="22">Thorax + abdomen</tissue>
    </source>
</reference>
<sequence length="343" mass="39398">MFLADVGGFTSQLCRNGYIHLRRGNPFYCLASHCRFSLRYTSTKETSKKSTETDALLANEKSLIEDCKTPPDKRKKHTAPRSQIFRIYRWNPEKPKAKPYMQQFSLDLNKCGTMVLDALHMIKSRQDATLSFRRSCREGICGSCSMNINGVNTLACVTKIAHSSKPIIIYPLPHAYVIRDLIVDMTQFHKQIRSIDPYLKRPGEDCFLGMRQILQSPRDREKLNGLYECVLCGCCSFACPPYWWLGDKFLGPAAIMQAYRWLIDSRDFTHKERLHKLRDFFSVYRCHTIFNCTKTCPKGLNPGKAVAQIKRHLAGLAKKEGPDLETPLPNPCRGEEIYPCREE</sequence>
<evidence type="ECO:0000256" key="9">
    <source>
        <dbReference type="ARBA" id="ARBA00022485"/>
    </source>
</evidence>
<organism evidence="22 23">
    <name type="scientific">Odynerus spinipes</name>
    <dbReference type="NCBI Taxonomy" id="1348599"/>
    <lineage>
        <taxon>Eukaryota</taxon>
        <taxon>Metazoa</taxon>
        <taxon>Ecdysozoa</taxon>
        <taxon>Arthropoda</taxon>
        <taxon>Hexapoda</taxon>
        <taxon>Insecta</taxon>
        <taxon>Pterygota</taxon>
        <taxon>Neoptera</taxon>
        <taxon>Endopterygota</taxon>
        <taxon>Hymenoptera</taxon>
        <taxon>Apocrita</taxon>
        <taxon>Aculeata</taxon>
        <taxon>Vespoidea</taxon>
        <taxon>Vespidae</taxon>
        <taxon>Eumeninae</taxon>
        <taxon>Odynerus</taxon>
    </lineage>
</organism>
<comment type="catalytic activity">
    <reaction evidence="20">
        <text>a quinone + succinate = fumarate + a quinol</text>
        <dbReference type="Rhea" id="RHEA:40523"/>
        <dbReference type="ChEBI" id="CHEBI:24646"/>
        <dbReference type="ChEBI" id="CHEBI:29806"/>
        <dbReference type="ChEBI" id="CHEBI:30031"/>
        <dbReference type="ChEBI" id="CHEBI:132124"/>
        <dbReference type="EC" id="1.3.5.1"/>
    </reaction>
</comment>
<evidence type="ECO:0000256" key="14">
    <source>
        <dbReference type="ARBA" id="ARBA00023002"/>
    </source>
</evidence>
<proteinExistence type="inferred from homology"/>
<protein>
    <recommendedName>
        <fullName evidence="7">Succinate dehydrogenase [ubiquinone] iron-sulfur subunit, mitochondrial</fullName>
        <ecNumber evidence="6">1.3.5.1</ecNumber>
    </recommendedName>
    <alternativeName>
        <fullName evidence="18">Iron-sulfur subunit of complex II</fullName>
    </alternativeName>
</protein>
<dbReference type="InterPro" id="IPR006058">
    <property type="entry name" value="2Fe2S_fd_BS"/>
</dbReference>
<dbReference type="InterPro" id="IPR017900">
    <property type="entry name" value="4Fe4S_Fe_S_CS"/>
</dbReference>
<accession>A0AAD9RFD8</accession>
<comment type="cofactor">
    <cofactor evidence="2">
        <name>[4Fe-4S] cluster</name>
        <dbReference type="ChEBI" id="CHEBI:49883"/>
    </cofactor>
</comment>
<evidence type="ECO:0000256" key="13">
    <source>
        <dbReference type="ARBA" id="ARBA00022982"/>
    </source>
</evidence>
<evidence type="ECO:0000313" key="22">
    <source>
        <dbReference type="EMBL" id="KAK2578288.1"/>
    </source>
</evidence>
<evidence type="ECO:0000256" key="6">
    <source>
        <dbReference type="ARBA" id="ARBA00012792"/>
    </source>
</evidence>
<evidence type="ECO:0000256" key="8">
    <source>
        <dbReference type="ARBA" id="ARBA00022448"/>
    </source>
</evidence>
<dbReference type="EC" id="1.3.5.1" evidence="6"/>
<keyword evidence="23" id="KW-1185">Reference proteome</keyword>
<reference evidence="22" key="2">
    <citation type="journal article" date="2023" name="Commun. Biol.">
        <title>Intrasexual cuticular hydrocarbon dimorphism in a wasp sheds light on hydrocarbon biosynthesis genes in Hymenoptera.</title>
        <authorList>
            <person name="Moris V.C."/>
            <person name="Podsiadlowski L."/>
            <person name="Martin S."/>
            <person name="Oeyen J.P."/>
            <person name="Donath A."/>
            <person name="Petersen M."/>
            <person name="Wilbrandt J."/>
            <person name="Misof B."/>
            <person name="Liedtke D."/>
            <person name="Thamm M."/>
            <person name="Scheiner R."/>
            <person name="Schmitt T."/>
            <person name="Niehuis O."/>
        </authorList>
    </citation>
    <scope>NUCLEOTIDE SEQUENCE</scope>
    <source>
        <strain evidence="22">GBR_01_08_01A</strain>
    </source>
</reference>
<comment type="cofactor">
    <cofactor evidence="1">
        <name>[3Fe-4S] cluster</name>
        <dbReference type="ChEBI" id="CHEBI:21137"/>
    </cofactor>
</comment>
<evidence type="ECO:0000256" key="2">
    <source>
        <dbReference type="ARBA" id="ARBA00001966"/>
    </source>
</evidence>
<keyword evidence="16" id="KW-0411">Iron-sulfur</keyword>
<keyword evidence="13" id="KW-0249">Electron transport</keyword>
<dbReference type="GO" id="GO:0008177">
    <property type="term" value="F:succinate dehydrogenase (quinone) activity"/>
    <property type="evidence" value="ECO:0007669"/>
    <property type="project" value="UniProtKB-EC"/>
</dbReference>
<dbReference type="GO" id="GO:0005743">
    <property type="term" value="C:mitochondrial inner membrane"/>
    <property type="evidence" value="ECO:0007669"/>
    <property type="project" value="UniProtKB-SubCell"/>
</dbReference>
<keyword evidence="9" id="KW-0004">4Fe-4S</keyword>
<dbReference type="PROSITE" id="PS00198">
    <property type="entry name" value="4FE4S_FER_1"/>
    <property type="match status" value="1"/>
</dbReference>
<gene>
    <name evidence="22" type="ORF">KPH14_007653</name>
</gene>
<keyword evidence="15" id="KW-0408">Iron</keyword>
<dbReference type="Pfam" id="PF13085">
    <property type="entry name" value="Fer2_3"/>
    <property type="match status" value="1"/>
</dbReference>
<dbReference type="GO" id="GO:0022904">
    <property type="term" value="P:respiratory electron transport chain"/>
    <property type="evidence" value="ECO:0007669"/>
    <property type="project" value="TreeGrafter"/>
</dbReference>
<comment type="subcellular location">
    <subcellularLocation>
        <location evidence="3">Mitochondrion inner membrane</location>
        <topology evidence="3">Peripheral membrane protein</topology>
        <orientation evidence="3">Matrix side</orientation>
    </subcellularLocation>
</comment>
<dbReference type="SUPFAM" id="SSF46548">
    <property type="entry name" value="alpha-helical ferredoxin"/>
    <property type="match status" value="1"/>
</dbReference>
<dbReference type="NCBIfam" id="NF004616">
    <property type="entry name" value="PRK05950.1"/>
    <property type="match status" value="1"/>
</dbReference>
<dbReference type="InterPro" id="IPR001041">
    <property type="entry name" value="2Fe-2S_ferredoxin-type"/>
</dbReference>
<dbReference type="Gene3D" id="1.10.1060.10">
    <property type="entry name" value="Alpha-helical ferredoxin"/>
    <property type="match status" value="1"/>
</dbReference>
<dbReference type="GO" id="GO:0009055">
    <property type="term" value="F:electron transfer activity"/>
    <property type="evidence" value="ECO:0007669"/>
    <property type="project" value="InterPro"/>
</dbReference>
<dbReference type="Proteomes" id="UP001258017">
    <property type="component" value="Unassembled WGS sequence"/>
</dbReference>
<dbReference type="EMBL" id="JAIFRP010000453">
    <property type="protein sequence ID" value="KAK2578288.1"/>
    <property type="molecule type" value="Genomic_DNA"/>
</dbReference>
<comment type="caution">
    <text evidence="22">The sequence shown here is derived from an EMBL/GenBank/DDBJ whole genome shotgun (WGS) entry which is preliminary data.</text>
</comment>
<evidence type="ECO:0000256" key="19">
    <source>
        <dbReference type="ARBA" id="ARBA00034078"/>
    </source>
</evidence>
<dbReference type="PANTHER" id="PTHR11921">
    <property type="entry name" value="SUCCINATE DEHYDROGENASE IRON-SULFUR PROTEIN"/>
    <property type="match status" value="1"/>
</dbReference>